<dbReference type="EMBL" id="CP034759">
    <property type="protein sequence ID" value="QBG37548.1"/>
    <property type="molecule type" value="Genomic_DNA"/>
</dbReference>
<sequence>MPNFFSRLFLLIFSMFILSGCSPEEDKTAKEVDVVVIFFDAIYNQKDLNKVLAVSSIKLQQKIKKYRTLSNFSRRLLQLSFDSVTIATQKSAIQVIDNYNEQATITVMLTGPRNDRVYKDVRRVNVIKQGNIWLVDEILAD</sequence>
<protein>
    <recommendedName>
        <fullName evidence="3">DUF4878 domain-containing protein</fullName>
    </recommendedName>
</protein>
<gene>
    <name evidence="1" type="ORF">EMK97_18310</name>
</gene>
<organism evidence="1 2">
    <name type="scientific">Litorilituus sediminis</name>
    <dbReference type="NCBI Taxonomy" id="718192"/>
    <lineage>
        <taxon>Bacteria</taxon>
        <taxon>Pseudomonadati</taxon>
        <taxon>Pseudomonadota</taxon>
        <taxon>Gammaproteobacteria</taxon>
        <taxon>Alteromonadales</taxon>
        <taxon>Colwelliaceae</taxon>
        <taxon>Litorilituus</taxon>
    </lineage>
</organism>
<dbReference type="OrthoDB" id="5767078at2"/>
<evidence type="ECO:0008006" key="3">
    <source>
        <dbReference type="Google" id="ProtNLM"/>
    </source>
</evidence>
<name>A0A4P6P8S9_9GAMM</name>
<keyword evidence="2" id="KW-1185">Reference proteome</keyword>
<dbReference type="KEGG" id="lsd:EMK97_18310"/>
<dbReference type="PROSITE" id="PS51257">
    <property type="entry name" value="PROKAR_LIPOPROTEIN"/>
    <property type="match status" value="1"/>
</dbReference>
<reference evidence="1 2" key="1">
    <citation type="submission" date="2018-12" db="EMBL/GenBank/DDBJ databases">
        <title>Complete genome of Litorilituus sediminis.</title>
        <authorList>
            <person name="Liu A."/>
            <person name="Rong J."/>
        </authorList>
    </citation>
    <scope>NUCLEOTIDE SEQUENCE [LARGE SCALE GENOMIC DNA]</scope>
    <source>
        <strain evidence="1 2">JCM 17549</strain>
    </source>
</reference>
<dbReference type="AlphaFoldDB" id="A0A4P6P8S9"/>
<dbReference type="Proteomes" id="UP000290244">
    <property type="component" value="Chromosome"/>
</dbReference>
<evidence type="ECO:0000313" key="2">
    <source>
        <dbReference type="Proteomes" id="UP000290244"/>
    </source>
</evidence>
<dbReference type="RefSeq" id="WP_130604209.1">
    <property type="nucleotide sequence ID" value="NZ_CP034759.1"/>
</dbReference>
<accession>A0A4P6P8S9</accession>
<proteinExistence type="predicted"/>
<evidence type="ECO:0000313" key="1">
    <source>
        <dbReference type="EMBL" id="QBG37548.1"/>
    </source>
</evidence>